<evidence type="ECO:0000313" key="3">
    <source>
        <dbReference type="Proteomes" id="UP000037035"/>
    </source>
</evidence>
<dbReference type="Proteomes" id="UP000037035">
    <property type="component" value="Unassembled WGS sequence"/>
</dbReference>
<dbReference type="VEuPathDB" id="FungiDB:VP01_2655g6"/>
<accession>A0A0L6V477</accession>
<feature type="compositionally biased region" description="Polar residues" evidence="1">
    <location>
        <begin position="30"/>
        <end position="52"/>
    </location>
</feature>
<proteinExistence type="predicted"/>
<keyword evidence="3" id="KW-1185">Reference proteome</keyword>
<protein>
    <submittedName>
        <fullName evidence="2">Uncharacterized protein</fullName>
    </submittedName>
</protein>
<dbReference type="AlphaFoldDB" id="A0A0L6V477"/>
<sequence>MALRICVCSECESKTTTGTNGETIPGQWVHPTTHQQHWAQQSSPLNSQTNLEVTLPSATPPDDNSAKENEELMSADINSEAECIQFLLYFLVWLGVVCGVSQANCRIARDCKIFCL</sequence>
<gene>
    <name evidence="2" type="ORF">VP01_2655g6</name>
</gene>
<feature type="region of interest" description="Disordered" evidence="1">
    <location>
        <begin position="14"/>
        <end position="69"/>
    </location>
</feature>
<name>A0A0L6V477_9BASI</name>
<dbReference type="STRING" id="27349.A0A0L6V477"/>
<organism evidence="2 3">
    <name type="scientific">Puccinia sorghi</name>
    <dbReference type="NCBI Taxonomy" id="27349"/>
    <lineage>
        <taxon>Eukaryota</taxon>
        <taxon>Fungi</taxon>
        <taxon>Dikarya</taxon>
        <taxon>Basidiomycota</taxon>
        <taxon>Pucciniomycotina</taxon>
        <taxon>Pucciniomycetes</taxon>
        <taxon>Pucciniales</taxon>
        <taxon>Pucciniaceae</taxon>
        <taxon>Puccinia</taxon>
    </lineage>
</organism>
<reference evidence="2 3" key="1">
    <citation type="submission" date="2015-08" db="EMBL/GenBank/DDBJ databases">
        <title>Next Generation Sequencing and Analysis of the Genome of Puccinia sorghi L Schw, the Causal Agent of Maize Common Rust.</title>
        <authorList>
            <person name="Rochi L."/>
            <person name="Burguener G."/>
            <person name="Darino M."/>
            <person name="Turjanski A."/>
            <person name="Kreff E."/>
            <person name="Dieguez M.J."/>
            <person name="Sacco F."/>
        </authorList>
    </citation>
    <scope>NUCLEOTIDE SEQUENCE [LARGE SCALE GENOMIC DNA]</scope>
    <source>
        <strain evidence="2 3">RO10H11247</strain>
    </source>
</reference>
<evidence type="ECO:0000313" key="2">
    <source>
        <dbReference type="EMBL" id="KNZ55534.1"/>
    </source>
</evidence>
<dbReference type="OrthoDB" id="10693626at2759"/>
<dbReference type="EMBL" id="LAVV01007563">
    <property type="protein sequence ID" value="KNZ55534.1"/>
    <property type="molecule type" value="Genomic_DNA"/>
</dbReference>
<evidence type="ECO:0000256" key="1">
    <source>
        <dbReference type="SAM" id="MobiDB-lite"/>
    </source>
</evidence>
<comment type="caution">
    <text evidence="2">The sequence shown here is derived from an EMBL/GenBank/DDBJ whole genome shotgun (WGS) entry which is preliminary data.</text>
</comment>